<dbReference type="Proteomes" id="UP000596742">
    <property type="component" value="Unassembled WGS sequence"/>
</dbReference>
<comment type="subcellular location">
    <subcellularLocation>
        <location evidence="1">Secreted</location>
    </subcellularLocation>
</comment>
<name>A0A8B6FWB3_MYTGA</name>
<accession>A0A8B6FWB3</accession>
<protein>
    <submittedName>
        <fullName evidence="5">Uncharacterized protein</fullName>
    </submittedName>
</protein>
<dbReference type="InterPro" id="IPR005468">
    <property type="entry name" value="Avidin/str"/>
</dbReference>
<keyword evidence="3 4" id="KW-0732">Signal</keyword>
<dbReference type="GO" id="GO:0005576">
    <property type="term" value="C:extracellular region"/>
    <property type="evidence" value="ECO:0007669"/>
    <property type="project" value="UniProtKB-SubCell"/>
</dbReference>
<dbReference type="EMBL" id="UYJE01007594">
    <property type="protein sequence ID" value="VDI56280.1"/>
    <property type="molecule type" value="Genomic_DNA"/>
</dbReference>
<sequence>MIRIIAVVLCLSVICTAAPMSDSELIKRIKNDYDDVLNMVMKAEKRDSKDTLVFAPKCGIQGLWYSPHVSHIDLDCEPDSSPAGAGTITGTWTNAPDNHYPLKGRYTQVGNDYYLGFTVAFNNEHIEKACSAGNKDTCDPCGINGKWVNDIGSRMEITFKLDSPDRNSTGEIIGKYNSAVGAATEYNPLSGRFTICDQDSTSYTVGFNVAWNNEAHGNSNSTTSFTGTYYKDANKIYTFWIMARYTKYADTWENSYIGKNIFV</sequence>
<dbReference type="AlphaFoldDB" id="A0A8B6FWB3"/>
<dbReference type="InterPro" id="IPR036896">
    <property type="entry name" value="Avidin-like_sf"/>
</dbReference>
<evidence type="ECO:0000256" key="1">
    <source>
        <dbReference type="ARBA" id="ARBA00004613"/>
    </source>
</evidence>
<dbReference type="PROSITE" id="PS51326">
    <property type="entry name" value="AVIDIN_2"/>
    <property type="match status" value="1"/>
</dbReference>
<reference evidence="5" key="1">
    <citation type="submission" date="2018-11" db="EMBL/GenBank/DDBJ databases">
        <authorList>
            <person name="Alioto T."/>
            <person name="Alioto T."/>
        </authorList>
    </citation>
    <scope>NUCLEOTIDE SEQUENCE</scope>
</reference>
<evidence type="ECO:0000256" key="3">
    <source>
        <dbReference type="ARBA" id="ARBA00022729"/>
    </source>
</evidence>
<keyword evidence="2" id="KW-0964">Secreted</keyword>
<dbReference type="PANTHER" id="PTHR34399">
    <property type="entry name" value="AVIDIN-RELATED"/>
    <property type="match status" value="1"/>
</dbReference>
<dbReference type="Pfam" id="PF01382">
    <property type="entry name" value="Avidin"/>
    <property type="match status" value="1"/>
</dbReference>
<organism evidence="5 6">
    <name type="scientific">Mytilus galloprovincialis</name>
    <name type="common">Mediterranean mussel</name>
    <dbReference type="NCBI Taxonomy" id="29158"/>
    <lineage>
        <taxon>Eukaryota</taxon>
        <taxon>Metazoa</taxon>
        <taxon>Spiralia</taxon>
        <taxon>Lophotrochozoa</taxon>
        <taxon>Mollusca</taxon>
        <taxon>Bivalvia</taxon>
        <taxon>Autobranchia</taxon>
        <taxon>Pteriomorphia</taxon>
        <taxon>Mytilida</taxon>
        <taxon>Mytiloidea</taxon>
        <taxon>Mytilidae</taxon>
        <taxon>Mytilinae</taxon>
        <taxon>Mytilus</taxon>
    </lineage>
</organism>
<evidence type="ECO:0000313" key="5">
    <source>
        <dbReference type="EMBL" id="VDI56280.1"/>
    </source>
</evidence>
<proteinExistence type="predicted"/>
<evidence type="ECO:0000256" key="2">
    <source>
        <dbReference type="ARBA" id="ARBA00022525"/>
    </source>
</evidence>
<dbReference type="OrthoDB" id="6148968at2759"/>
<feature type="chain" id="PRO_5032675690" evidence="4">
    <location>
        <begin position="18"/>
        <end position="263"/>
    </location>
</feature>
<feature type="signal peptide" evidence="4">
    <location>
        <begin position="1"/>
        <end position="17"/>
    </location>
</feature>
<gene>
    <name evidence="5" type="ORF">MGAL_10B059223</name>
</gene>
<dbReference type="SUPFAM" id="SSF50876">
    <property type="entry name" value="Avidin/streptavidin"/>
    <property type="match status" value="1"/>
</dbReference>
<dbReference type="Gene3D" id="2.40.128.30">
    <property type="entry name" value="Avidin-like"/>
    <property type="match status" value="2"/>
</dbReference>
<dbReference type="GO" id="GO:0009374">
    <property type="term" value="F:biotin binding"/>
    <property type="evidence" value="ECO:0007669"/>
    <property type="project" value="InterPro"/>
</dbReference>
<keyword evidence="6" id="KW-1185">Reference proteome</keyword>
<dbReference type="InterPro" id="IPR051764">
    <property type="entry name" value="Avidin/Streptavidin-rel"/>
</dbReference>
<evidence type="ECO:0000256" key="4">
    <source>
        <dbReference type="SAM" id="SignalP"/>
    </source>
</evidence>
<comment type="caution">
    <text evidence="5">The sequence shown here is derived from an EMBL/GenBank/DDBJ whole genome shotgun (WGS) entry which is preliminary data.</text>
</comment>
<evidence type="ECO:0000313" key="6">
    <source>
        <dbReference type="Proteomes" id="UP000596742"/>
    </source>
</evidence>